<sequence length="946" mass="104968">MPSKKNKKAAAAERSATLSASASQQVAKDEQSAPVVPTPELSRVSVSSNPPTPSAIEKPVPLPVPSKPLFEYEPPAQLEALAKNKPVKVTTNSYELELKPTPVFRYDVSVLKSFDDSTRDPIELAGSKGGDRQRQADLTEIVKVALTLEGLGNLNIFYDGAAMLFTTQKFETKTEKQQAIFMPIPSDHPKLSTSLKESQFGRASGKFHVSIELNSKQSELNTIDLLNERLDSAACPVTQMAQIALSAEAKQNGFIILDGGHELFDQKNTRRTIGKDGVEDMDGVAASIKMAQGNKKTGSAHLVMDYKKKQFFKTGPLKDLIKGINPNQLRSYLKGLRVHTTYSHQSIFIDGISNVPIGEIKLPDGTPLLDDCARVSGKPKSFFDASKPAVQVNQYNKREGRRMVYSFPIENLLVKPNQKLTQNHGEPPRSIKPELRFDLIRKVGESAKLLSPNQTLKSIGIAINPEPIVVEAMTVPKPTILYKDGAFTSPDLLNRTSWDVQARNHQSLKGGFVEPMKINKILILYNSQSYSQASPKEAVVELQSILSKKAKDVGMTIGQIDVEDLNDPDIIGAIENKMTILKTSQVKPIVIYADHTSEGTHSTLKLQERLCEVITQQVALDKSLKRTPGKVTANNLLMKLNLKYGGVNHKVRVDNSISHLWGDTSNTLIISYDVCHSSGKVYKKDEICDEPSCVGFGFNGTACPEAFIGDFHYQLPRHEQVDEHLLKLRARFMLNHYITSRKKYPQQVVILRDGVSEGQHKMVRNEEFQAIKQSIMNVFNEKKAKAPSFALLVVTKRHANRLLIKDQNVSGYTNVPPLTAIDQTIVKKQGNEVIFVSHCPLNGTAQPIVINTLVNDGIFKTNDQLVQFITALCCAHQKSTNIVSLPESIYAADEYAKRGADLFQSYKLKHRDLPTTTIDDSTQLDYEKITLILCFQTSSFKNKRIA</sequence>
<reference evidence="1 2" key="1">
    <citation type="journal article" date="1998" name="Science">
        <title>Genome sequence of the nematode C. elegans: a platform for investigating biology.</title>
        <authorList>
            <consortium name="The C. elegans sequencing consortium"/>
            <person name="Sulson J.E."/>
            <person name="Waterston R."/>
        </authorList>
    </citation>
    <scope>NUCLEOTIDE SEQUENCE [LARGE SCALE GENOMIC DNA]</scope>
    <source>
        <strain evidence="1 2">Bristol N2</strain>
    </source>
</reference>
<proteinExistence type="predicted"/>
<evidence type="ECO:0000313" key="3">
    <source>
        <dbReference type="WormBase" id="C04F12.1b"/>
    </source>
</evidence>
<evidence type="ECO:0000313" key="1">
    <source>
        <dbReference type="EMBL" id="CAK0929127.1"/>
    </source>
</evidence>
<protein>
    <submittedName>
        <fullName evidence="1">Piwi domain-containing protein</fullName>
    </submittedName>
</protein>
<organism evidence="1 2">
    <name type="scientific">Caenorhabditis elegans</name>
    <dbReference type="NCBI Taxonomy" id="6239"/>
    <lineage>
        <taxon>Eukaryota</taxon>
        <taxon>Metazoa</taxon>
        <taxon>Ecdysozoa</taxon>
        <taxon>Nematoda</taxon>
        <taxon>Chromadorea</taxon>
        <taxon>Rhabditida</taxon>
        <taxon>Rhabditina</taxon>
        <taxon>Rhabditomorpha</taxon>
        <taxon>Rhabditoidea</taxon>
        <taxon>Rhabditidae</taxon>
        <taxon>Peloderinae</taxon>
        <taxon>Caenorhabditis</taxon>
    </lineage>
</organism>
<accession>A0ACB0XJX6</accession>
<name>A0ACB0XJX6_CAEEL</name>
<gene>
    <name evidence="1 3" type="primary">vsra-1</name>
    <name evidence="3" type="ORF">C04F12.1</name>
    <name evidence="1" type="ORF">CELE_C04F12.1</name>
</gene>
<evidence type="ECO:0000313" key="2">
    <source>
        <dbReference type="Proteomes" id="UP000001940"/>
    </source>
</evidence>
<keyword evidence="2" id="KW-1185">Reference proteome</keyword>
<dbReference type="WormBase" id="C04F12.1b">
    <property type="protein sequence ID" value="CE54601"/>
    <property type="gene ID" value="WBGene00007297"/>
    <property type="gene designation" value="vsra-1"/>
</dbReference>
<dbReference type="EMBL" id="BX284601">
    <property type="protein sequence ID" value="CAK0929127.1"/>
    <property type="molecule type" value="Genomic_DNA"/>
</dbReference>
<dbReference type="Proteomes" id="UP000001940">
    <property type="component" value="Chromosome I"/>
</dbReference>